<dbReference type="EMBL" id="CP158375">
    <property type="protein sequence ID" value="XDO98134.1"/>
    <property type="molecule type" value="Genomic_DNA"/>
</dbReference>
<dbReference type="Pfam" id="PF12804">
    <property type="entry name" value="NTP_transf_3"/>
    <property type="match status" value="1"/>
</dbReference>
<dbReference type="RefSeq" id="WP_369061814.1">
    <property type="nucleotide sequence ID" value="NZ_CP158375.1"/>
</dbReference>
<proteinExistence type="predicted"/>
<evidence type="ECO:0000259" key="2">
    <source>
        <dbReference type="Pfam" id="PF12804"/>
    </source>
</evidence>
<keyword evidence="3" id="KW-0808">Transferase</keyword>
<organism evidence="3">
    <name type="scientific">Caulobacter sp. 73W</name>
    <dbReference type="NCBI Taxonomy" id="3161137"/>
    <lineage>
        <taxon>Bacteria</taxon>
        <taxon>Pseudomonadati</taxon>
        <taxon>Pseudomonadota</taxon>
        <taxon>Alphaproteobacteria</taxon>
        <taxon>Caulobacterales</taxon>
        <taxon>Caulobacteraceae</taxon>
        <taxon>Caulobacter</taxon>
    </lineage>
</organism>
<protein>
    <submittedName>
        <fullName evidence="3">NTP transferase domain-containing protein</fullName>
    </submittedName>
</protein>
<feature type="domain" description="MobA-like NTP transferase" evidence="2">
    <location>
        <begin position="9"/>
        <end position="106"/>
    </location>
</feature>
<dbReference type="GO" id="GO:0016779">
    <property type="term" value="F:nucleotidyltransferase activity"/>
    <property type="evidence" value="ECO:0007669"/>
    <property type="project" value="UniProtKB-ARBA"/>
</dbReference>
<dbReference type="InterPro" id="IPR025877">
    <property type="entry name" value="MobA-like_NTP_Trfase"/>
</dbReference>
<evidence type="ECO:0000256" key="1">
    <source>
        <dbReference type="ARBA" id="ARBA00022842"/>
    </source>
</evidence>
<reference evidence="3" key="1">
    <citation type="submission" date="2024-06" db="EMBL/GenBank/DDBJ databases">
        <title>Caulobacter inopinatus, sp. nov.</title>
        <authorList>
            <person name="Donachie S.P."/>
        </authorList>
    </citation>
    <scope>NUCLEOTIDE SEQUENCE</scope>
    <source>
        <strain evidence="3">73W</strain>
    </source>
</reference>
<name>A0AB39KXZ3_9CAUL</name>
<dbReference type="AlphaFoldDB" id="A0AB39KXZ3"/>
<dbReference type="InterPro" id="IPR029044">
    <property type="entry name" value="Nucleotide-diphossugar_trans"/>
</dbReference>
<keyword evidence="1" id="KW-0460">Magnesium</keyword>
<sequence>MPVADSLGALILNGGASTRMGADKGALDWGGVSAVQRCRAIAAAVGADPILVVGPGGEVEDPRLGPVGGVLAGAGTLRGLGLRRALVLAVDAPTLRSDDLAPLLVADAPGAAFESLHLPMVITLAALPEEAQSGWPLGRLADGAGLKRLAPAAEAYERLRGANTPLERERLLEAVAAMSRASSV</sequence>
<evidence type="ECO:0000313" key="3">
    <source>
        <dbReference type="EMBL" id="XDO98134.1"/>
    </source>
</evidence>
<accession>A0AB39KXZ3</accession>
<gene>
    <name evidence="3" type="ORF">ABOZ73_06890</name>
</gene>
<dbReference type="Gene3D" id="3.90.550.10">
    <property type="entry name" value="Spore Coat Polysaccharide Biosynthesis Protein SpsA, Chain A"/>
    <property type="match status" value="1"/>
</dbReference>
<dbReference type="SUPFAM" id="SSF53448">
    <property type="entry name" value="Nucleotide-diphospho-sugar transferases"/>
    <property type="match status" value="1"/>
</dbReference>